<feature type="signal peptide" evidence="2">
    <location>
        <begin position="1"/>
        <end position="28"/>
    </location>
</feature>
<proteinExistence type="inferred from homology"/>
<feature type="chain" id="PRO_5010311830" evidence="2">
    <location>
        <begin position="29"/>
        <end position="331"/>
    </location>
</feature>
<accession>A0A1P8KCZ9</accession>
<dbReference type="PIRSF" id="PIRSF017082">
    <property type="entry name" value="YflP"/>
    <property type="match status" value="1"/>
</dbReference>
<dbReference type="PANTHER" id="PTHR42928:SF5">
    <property type="entry name" value="BLR1237 PROTEIN"/>
    <property type="match status" value="1"/>
</dbReference>
<dbReference type="AlphaFoldDB" id="A0A1P8KCZ9"/>
<dbReference type="Gene3D" id="3.40.190.10">
    <property type="entry name" value="Periplasmic binding protein-like II"/>
    <property type="match status" value="1"/>
</dbReference>
<reference evidence="3 4" key="1">
    <citation type="submission" date="2017-01" db="EMBL/GenBank/DDBJ databases">
        <authorList>
            <person name="Mah S.A."/>
            <person name="Swanson W.J."/>
            <person name="Moy G.W."/>
            <person name="Vacquier V.D."/>
        </authorList>
    </citation>
    <scope>NUCLEOTIDE SEQUENCE [LARGE SCALE GENOMIC DNA]</scope>
    <source>
        <strain evidence="3 4">DSM 22694</strain>
    </source>
</reference>
<dbReference type="RefSeq" id="WP_029709179.1">
    <property type="nucleotide sequence ID" value="NZ_CP019239.1"/>
</dbReference>
<dbReference type="InterPro" id="IPR042100">
    <property type="entry name" value="Bug_dom1"/>
</dbReference>
<evidence type="ECO:0000256" key="1">
    <source>
        <dbReference type="ARBA" id="ARBA00006987"/>
    </source>
</evidence>
<dbReference type="Pfam" id="PF03401">
    <property type="entry name" value="TctC"/>
    <property type="match status" value="1"/>
</dbReference>
<protein>
    <submittedName>
        <fullName evidence="3">Twin-arginine translocation pathway signal protein</fullName>
    </submittedName>
</protein>
<dbReference type="Proteomes" id="UP000186110">
    <property type="component" value="Chromosome"/>
</dbReference>
<organism evidence="3 4">
    <name type="scientific">Rhodoferax saidenbachensis</name>
    <dbReference type="NCBI Taxonomy" id="1484693"/>
    <lineage>
        <taxon>Bacteria</taxon>
        <taxon>Pseudomonadati</taxon>
        <taxon>Pseudomonadota</taxon>
        <taxon>Betaproteobacteria</taxon>
        <taxon>Burkholderiales</taxon>
        <taxon>Comamonadaceae</taxon>
        <taxon>Rhodoferax</taxon>
    </lineage>
</organism>
<dbReference type="PANTHER" id="PTHR42928">
    <property type="entry name" value="TRICARBOXYLATE-BINDING PROTEIN"/>
    <property type="match status" value="1"/>
</dbReference>
<dbReference type="eggNOG" id="COG3181">
    <property type="taxonomic scope" value="Bacteria"/>
</dbReference>
<evidence type="ECO:0000256" key="2">
    <source>
        <dbReference type="SAM" id="SignalP"/>
    </source>
</evidence>
<dbReference type="Gene3D" id="3.40.190.150">
    <property type="entry name" value="Bordetella uptake gene, domain 1"/>
    <property type="match status" value="1"/>
</dbReference>
<evidence type="ECO:0000313" key="3">
    <source>
        <dbReference type="EMBL" id="APW43808.1"/>
    </source>
</evidence>
<dbReference type="STRING" id="1484693.RS694_15525"/>
<dbReference type="KEGG" id="rsb:RS694_15525"/>
<dbReference type="SUPFAM" id="SSF53850">
    <property type="entry name" value="Periplasmic binding protein-like II"/>
    <property type="match status" value="1"/>
</dbReference>
<keyword evidence="2" id="KW-0732">Signal</keyword>
<name>A0A1P8KCZ9_9BURK</name>
<evidence type="ECO:0000313" key="4">
    <source>
        <dbReference type="Proteomes" id="UP000186110"/>
    </source>
</evidence>
<keyword evidence="4" id="KW-1185">Reference proteome</keyword>
<dbReference type="InterPro" id="IPR005064">
    <property type="entry name" value="BUG"/>
</dbReference>
<comment type="similarity">
    <text evidence="1">Belongs to the UPF0065 (bug) family.</text>
</comment>
<dbReference type="EMBL" id="CP019239">
    <property type="protein sequence ID" value="APW43808.1"/>
    <property type="molecule type" value="Genomic_DNA"/>
</dbReference>
<dbReference type="CDD" id="cd13578">
    <property type="entry name" value="PBP2_Bug27"/>
    <property type="match status" value="1"/>
</dbReference>
<gene>
    <name evidence="3" type="ORF">RS694_15525</name>
</gene>
<sequence length="331" mass="34609">MVIARKISRRCMAGCVLATAFLGSVAWAQGGVAGYPDRPIKIVVPFAPGAGTDAMGRLIAQKLGEVMGVSFVVDNRTGASGAIGTQYVAQQPADGYTLLLVASPFTTVAASLPNAGYDPLKSFTSVGMIASGPLVWATNYQTGIHTMQELVAYAKQNPGVLNYGSAGAGGVNHLVLELLKAKTHIFITHIPYRGVAPATMDMVSGQVQLVTGTIPALLPLVKDGRIKPLAVTSARRSSAMPDVPSMTEAGFKGFDVLNYFALAAPAGTPSAVIDKLNAALNKVVALPEVVAKFKLDAVDATPGTPAAQARFIEADYRAWREVVQSQNLKID</sequence>